<organism evidence="1 2">
    <name type="scientific">Escherichia phage vB_EcoD_Sadiya</name>
    <dbReference type="NCBI Taxonomy" id="2902684"/>
    <lineage>
        <taxon>Viruses</taxon>
        <taxon>Duplodnaviria</taxon>
        <taxon>Heunggongvirae</taxon>
        <taxon>Uroviricota</taxon>
        <taxon>Caudoviricetes</taxon>
        <taxon>Drexlerviridae</taxon>
        <taxon>Rogunavirinae</taxon>
        <taxon>Sadiyavirus</taxon>
        <taxon>Sadiyavirus sadiya</taxon>
    </lineage>
</organism>
<accession>A0AC61TRF6</accession>
<proteinExistence type="predicted"/>
<reference evidence="1" key="1">
    <citation type="submission" date="2021-11" db="EMBL/GenBank/DDBJ databases">
        <authorList>
            <person name="Marshall N."/>
            <person name="Jared K."/>
            <person name="Sharma R."/>
            <person name="Grose J.H."/>
        </authorList>
    </citation>
    <scope>NUCLEOTIDE SEQUENCE</scope>
</reference>
<keyword evidence="2" id="KW-1185">Reference proteome</keyword>
<name>A0AC61TRF6_9CAUD</name>
<evidence type="ECO:0000313" key="1">
    <source>
        <dbReference type="EMBL" id="UGV22706.1"/>
    </source>
</evidence>
<dbReference type="Proteomes" id="UP000828105">
    <property type="component" value="Segment"/>
</dbReference>
<protein>
    <submittedName>
        <fullName evidence="1">Minor tail protein</fullName>
    </submittedName>
</protein>
<dbReference type="EMBL" id="OL539467">
    <property type="protein sequence ID" value="UGV22706.1"/>
    <property type="molecule type" value="Genomic_DNA"/>
</dbReference>
<gene>
    <name evidence="1" type="ORF">SADIYA_17</name>
</gene>
<evidence type="ECO:0000313" key="2">
    <source>
        <dbReference type="Proteomes" id="UP000828105"/>
    </source>
</evidence>
<sequence length="171" mass="19399">MIMRKDLSLVHPIRRLLVFLVLSRRGLVVTSPRRYRRLNVHYEMMVASRKLVSDAAVDIAGGLPVAYENCGFTPPKNGSSWLKFDYTEVDSVTWGLQRTCRYYVGMVQVSIFFSPGEGTDRPRQLAGRLSEAFADGTMLDSGYIYEGGSVFPPVKSQSGWFIPVRFYVRMD</sequence>